<dbReference type="AlphaFoldDB" id="A0A9X1SBI1"/>
<evidence type="ECO:0008006" key="4">
    <source>
        <dbReference type="Google" id="ProtNLM"/>
    </source>
</evidence>
<proteinExistence type="predicted"/>
<dbReference type="Proteomes" id="UP001139158">
    <property type="component" value="Unassembled WGS sequence"/>
</dbReference>
<name>A0A9X1SBI1_9MICC</name>
<gene>
    <name evidence="2" type="ORF">LJ757_01615</name>
</gene>
<organism evidence="2 3">
    <name type="scientific">Arthrobacter caoxuetaonis</name>
    <dbReference type="NCBI Taxonomy" id="2886935"/>
    <lineage>
        <taxon>Bacteria</taxon>
        <taxon>Bacillati</taxon>
        <taxon>Actinomycetota</taxon>
        <taxon>Actinomycetes</taxon>
        <taxon>Micrococcales</taxon>
        <taxon>Micrococcaceae</taxon>
        <taxon>Arthrobacter</taxon>
    </lineage>
</organism>
<keyword evidence="3" id="KW-1185">Reference proteome</keyword>
<dbReference type="RefSeq" id="WP_227894227.1">
    <property type="nucleotide sequence ID" value="NZ_CP099466.1"/>
</dbReference>
<keyword evidence="1" id="KW-1133">Transmembrane helix</keyword>
<evidence type="ECO:0000313" key="2">
    <source>
        <dbReference type="EMBL" id="MCC3296501.1"/>
    </source>
</evidence>
<comment type="caution">
    <text evidence="2">The sequence shown here is derived from an EMBL/GenBank/DDBJ whole genome shotgun (WGS) entry which is preliminary data.</text>
</comment>
<evidence type="ECO:0000313" key="3">
    <source>
        <dbReference type="Proteomes" id="UP001139158"/>
    </source>
</evidence>
<sequence length="76" mass="8292">MLNTPWETGSPLYRRLVVIALSVTGAGILMVLLGAVTNQQIIMYLALPVIVVGMSVHLSGMVVRARDARRRMKGTK</sequence>
<keyword evidence="1" id="KW-0472">Membrane</keyword>
<feature type="transmembrane region" description="Helical" evidence="1">
    <location>
        <begin position="41"/>
        <end position="63"/>
    </location>
</feature>
<protein>
    <recommendedName>
        <fullName evidence="4">DUF3188 domain-containing protein</fullName>
    </recommendedName>
</protein>
<accession>A0A9X1SBI1</accession>
<keyword evidence="1" id="KW-0812">Transmembrane</keyword>
<reference evidence="2" key="1">
    <citation type="submission" date="2021-10" db="EMBL/GenBank/DDBJ databases">
        <title>Novel species in genus Arthrobacter.</title>
        <authorList>
            <person name="Liu Y."/>
        </authorList>
    </citation>
    <scope>NUCLEOTIDE SEQUENCE</scope>
    <source>
        <strain evidence="2">Zg-Y453</strain>
    </source>
</reference>
<evidence type="ECO:0000256" key="1">
    <source>
        <dbReference type="SAM" id="Phobius"/>
    </source>
</evidence>
<dbReference type="EMBL" id="JAJFZV010000001">
    <property type="protein sequence ID" value="MCC3296501.1"/>
    <property type="molecule type" value="Genomic_DNA"/>
</dbReference>
<feature type="transmembrane region" description="Helical" evidence="1">
    <location>
        <begin position="12"/>
        <end position="35"/>
    </location>
</feature>